<proteinExistence type="predicted"/>
<dbReference type="OrthoDB" id="3264316at2759"/>
<gene>
    <name evidence="1" type="ORF">VP01_1500g1</name>
</gene>
<dbReference type="AlphaFoldDB" id="A0A0L6VJ96"/>
<accession>A0A0L6VJ96</accession>
<reference evidence="1 2" key="1">
    <citation type="submission" date="2015-08" db="EMBL/GenBank/DDBJ databases">
        <title>Next Generation Sequencing and Analysis of the Genome of Puccinia sorghi L Schw, the Causal Agent of Maize Common Rust.</title>
        <authorList>
            <person name="Rochi L."/>
            <person name="Burguener G."/>
            <person name="Darino M."/>
            <person name="Turjanski A."/>
            <person name="Kreff E."/>
            <person name="Dieguez M.J."/>
            <person name="Sacco F."/>
        </authorList>
    </citation>
    <scope>NUCLEOTIDE SEQUENCE [LARGE SCALE GENOMIC DNA]</scope>
    <source>
        <strain evidence="1 2">RO10H11247</strain>
    </source>
</reference>
<evidence type="ECO:0000313" key="2">
    <source>
        <dbReference type="Proteomes" id="UP000037035"/>
    </source>
</evidence>
<feature type="non-terminal residue" evidence="1">
    <location>
        <position position="1"/>
    </location>
</feature>
<evidence type="ECO:0000313" key="1">
    <source>
        <dbReference type="EMBL" id="KNZ60784.1"/>
    </source>
</evidence>
<comment type="caution">
    <text evidence="1">The sequence shown here is derived from an EMBL/GenBank/DDBJ whole genome shotgun (WGS) entry which is preliminary data.</text>
</comment>
<dbReference type="EMBL" id="LAVV01005565">
    <property type="protein sequence ID" value="KNZ60784.1"/>
    <property type="molecule type" value="Genomic_DNA"/>
</dbReference>
<organism evidence="1 2">
    <name type="scientific">Puccinia sorghi</name>
    <dbReference type="NCBI Taxonomy" id="27349"/>
    <lineage>
        <taxon>Eukaryota</taxon>
        <taxon>Fungi</taxon>
        <taxon>Dikarya</taxon>
        <taxon>Basidiomycota</taxon>
        <taxon>Pucciniomycotina</taxon>
        <taxon>Pucciniomycetes</taxon>
        <taxon>Pucciniales</taxon>
        <taxon>Pucciniaceae</taxon>
        <taxon>Puccinia</taxon>
    </lineage>
</organism>
<dbReference type="Proteomes" id="UP000037035">
    <property type="component" value="Unassembled WGS sequence"/>
</dbReference>
<keyword evidence="2" id="KW-1185">Reference proteome</keyword>
<sequence>CWVKFYYLSPLRTIQRHFLSYFLWPKDYLASSASSCAANTRPKQIFCSAANVCSSVHGSLNPHKIERNFEKPQKIVKNYLDFSQKTSKK</sequence>
<protein>
    <submittedName>
        <fullName evidence="1">Uncharacterized protein</fullName>
    </submittedName>
</protein>
<dbReference type="VEuPathDB" id="FungiDB:VP01_1500g1"/>
<name>A0A0L6VJ96_9BASI</name>